<dbReference type="InterPro" id="IPR053257">
    <property type="entry name" value="Cu-only_SOD"/>
</dbReference>
<dbReference type="PANTHER" id="PTHR20910:SF1">
    <property type="entry name" value="SUPEROXIDE DISMUTASE COPPER_ZINC BINDING DOMAIN-CONTAINING PROTEIN"/>
    <property type="match status" value="1"/>
</dbReference>
<keyword evidence="2" id="KW-1185">Reference proteome</keyword>
<dbReference type="PANTHER" id="PTHR20910">
    <property type="entry name" value="AGAP001623-PA"/>
    <property type="match status" value="1"/>
</dbReference>
<dbReference type="GO" id="GO:0046872">
    <property type="term" value="F:metal ion binding"/>
    <property type="evidence" value="ECO:0007669"/>
    <property type="project" value="InterPro"/>
</dbReference>
<evidence type="ECO:0000313" key="2">
    <source>
        <dbReference type="Proteomes" id="UP001174909"/>
    </source>
</evidence>
<dbReference type="EMBL" id="CASHTH010002882">
    <property type="protein sequence ID" value="CAI8036590.1"/>
    <property type="molecule type" value="Genomic_DNA"/>
</dbReference>
<protein>
    <submittedName>
        <fullName evidence="1">Uncharacterized protein</fullName>
    </submittedName>
</protein>
<dbReference type="SUPFAM" id="SSF49329">
    <property type="entry name" value="Cu,Zn superoxide dismutase-like"/>
    <property type="match status" value="2"/>
</dbReference>
<evidence type="ECO:0000313" key="1">
    <source>
        <dbReference type="EMBL" id="CAI8036590.1"/>
    </source>
</evidence>
<sequence>MLQPVPAESLALRATVTAIEMASWLASLVLASIVAVGSATSYGGYHQDSRPHGDHDPRVGPGMTVSAHFEMAGIRGEICFNQAEPGANVTITVKLTGLEQYEPQEFDWSIHEFPVEFTEYPDFPCEFGNGQGRGRVGGIYGDPVLCAGPPQNVIERGCVGNVGFRHSPLEATSEPQVFSDDVLSLFGPDSPIGRSIVIRSTLRVPSIACANIEYQGVKLHTYRAALSDQLSGDVILRRQNGRSGTTLRAEFTQSCDTTVRQFIDQPPPELLWYLRSGTCDNIGPVYGNNTHVDEIHHGAFQRCSRENPRGCPAGDLNTKCGSLLPEVFDKDTPELEDDVLRYRAFCHDDQLGLLSKSQIEDTILVFHDAITLGVVECATWSKINQLCARVNCIKRPRINIDVLFFQSDPNDRTHVRAYITGLDQEKAYLQVRTDKVTDTSECEAGGIYDKPRIFTNALISNSHVGDKPTGDVLPVGVLEYKTTSPRGRESVVRQDTTSWLPLFGPFSIIGRSLALADENGVPVACCNILPVDNPSPELINSVLGYQEQTNRPGGK</sequence>
<accession>A0AA35SUZ4</accession>
<gene>
    <name evidence="1" type="ORF">GBAR_LOCUS20493</name>
</gene>
<dbReference type="AlphaFoldDB" id="A0AA35SUZ4"/>
<comment type="caution">
    <text evidence="1">The sequence shown here is derived from an EMBL/GenBank/DDBJ whole genome shotgun (WGS) entry which is preliminary data.</text>
</comment>
<dbReference type="GO" id="GO:0006801">
    <property type="term" value="P:superoxide metabolic process"/>
    <property type="evidence" value="ECO:0007669"/>
    <property type="project" value="InterPro"/>
</dbReference>
<organism evidence="1 2">
    <name type="scientific">Geodia barretti</name>
    <name type="common">Barrett's horny sponge</name>
    <dbReference type="NCBI Taxonomy" id="519541"/>
    <lineage>
        <taxon>Eukaryota</taxon>
        <taxon>Metazoa</taxon>
        <taxon>Porifera</taxon>
        <taxon>Demospongiae</taxon>
        <taxon>Heteroscleromorpha</taxon>
        <taxon>Tetractinellida</taxon>
        <taxon>Astrophorina</taxon>
        <taxon>Geodiidae</taxon>
        <taxon>Geodia</taxon>
    </lineage>
</organism>
<dbReference type="Gene3D" id="2.60.40.200">
    <property type="entry name" value="Superoxide dismutase, copper/zinc binding domain"/>
    <property type="match status" value="2"/>
</dbReference>
<name>A0AA35SUZ4_GEOBA</name>
<reference evidence="1" key="1">
    <citation type="submission" date="2023-03" db="EMBL/GenBank/DDBJ databases">
        <authorList>
            <person name="Steffen K."/>
            <person name="Cardenas P."/>
        </authorList>
    </citation>
    <scope>NUCLEOTIDE SEQUENCE</scope>
</reference>
<dbReference type="Proteomes" id="UP001174909">
    <property type="component" value="Unassembled WGS sequence"/>
</dbReference>
<proteinExistence type="predicted"/>
<dbReference type="InterPro" id="IPR036423">
    <property type="entry name" value="SOD-like_Cu/Zn_dom_sf"/>
</dbReference>